<evidence type="ECO:0000313" key="2">
    <source>
        <dbReference type="Proteomes" id="UP000010077"/>
    </source>
</evidence>
<dbReference type="Proteomes" id="UP000010077">
    <property type="component" value="Chromosome"/>
</dbReference>
<keyword evidence="2" id="KW-1185">Reference proteome</keyword>
<accession>K7Z3R1</accession>
<organism evidence="1 2">
    <name type="scientific">Candidatus Endolissoclinum faulkneri L2</name>
    <dbReference type="NCBI Taxonomy" id="1193729"/>
    <lineage>
        <taxon>Bacteria</taxon>
        <taxon>Pseudomonadati</taxon>
        <taxon>Pseudomonadota</taxon>
        <taxon>Alphaproteobacteria</taxon>
        <taxon>Rhodospirillales</taxon>
        <taxon>Rhodospirillaceae</taxon>
        <taxon>Candidatus Endolissoclinum</taxon>
    </lineage>
</organism>
<dbReference type="KEGG" id="thal:A1OE_435"/>
<gene>
    <name evidence="1" type="ORF">A1OE_435</name>
</gene>
<protein>
    <submittedName>
        <fullName evidence="1">Uncharacterized protein</fullName>
    </submittedName>
</protein>
<proteinExistence type="predicted"/>
<dbReference type="EMBL" id="CP003539">
    <property type="protein sequence ID" value="AFX98628.1"/>
    <property type="molecule type" value="Genomic_DNA"/>
</dbReference>
<sequence>MNKKVAKYTTLIVVGHIYINCYYNLYYIILQLKCEMFIE</sequence>
<evidence type="ECO:0000313" key="1">
    <source>
        <dbReference type="EMBL" id="AFX98628.1"/>
    </source>
</evidence>
<dbReference type="AlphaFoldDB" id="K7Z3R1"/>
<reference evidence="1 2" key="1">
    <citation type="journal article" date="2012" name="Proc. Natl. Acad. Sci. U.S.A.">
        <title>Genome streamlining and chemical defense in a coral reef symbiosis.</title>
        <authorList>
            <person name="Kwan J.C."/>
            <person name="Donia M.S."/>
            <person name="Han A.W."/>
            <person name="Hirose E."/>
            <person name="Haygood M.G."/>
            <person name="Schmidt E.W."/>
        </authorList>
    </citation>
    <scope>NUCLEOTIDE SEQUENCE [LARGE SCALE GENOMIC DNA]</scope>
    <source>
        <strain evidence="1 2">L2</strain>
    </source>
</reference>
<name>K7Z3R1_9PROT</name>
<dbReference type="HOGENOM" id="CLU_3306444_0_0_5"/>
<dbReference type="STRING" id="1193729.A1OE_435"/>